<dbReference type="PaxDb" id="55529-EKX44954"/>
<evidence type="ECO:0000256" key="3">
    <source>
        <dbReference type="ARBA" id="ARBA00012167"/>
    </source>
</evidence>
<dbReference type="PANTHER" id="PTHR22960:SF0">
    <property type="entry name" value="MOLYBDENUM COFACTOR BIOSYNTHESIS PROTEIN 1"/>
    <property type="match status" value="1"/>
</dbReference>
<protein>
    <recommendedName>
        <fullName evidence="3">GTP 3',8-cyclase</fullName>
        <ecNumber evidence="3">4.1.99.22</ecNumber>
    </recommendedName>
</protein>
<dbReference type="Proteomes" id="UP000011087">
    <property type="component" value="Unassembled WGS sequence"/>
</dbReference>
<keyword evidence="6" id="KW-0479">Metal-binding</keyword>
<evidence type="ECO:0000256" key="11">
    <source>
        <dbReference type="ARBA" id="ARBA00023150"/>
    </source>
</evidence>
<keyword evidence="8" id="KW-0408">Iron</keyword>
<keyword evidence="17" id="KW-1185">Reference proteome</keyword>
<evidence type="ECO:0000256" key="12">
    <source>
        <dbReference type="ARBA" id="ARBA00023239"/>
    </source>
</evidence>
<dbReference type="STRING" id="905079.L1JA26"/>
<dbReference type="GeneID" id="17301755"/>
<dbReference type="GO" id="GO:0046872">
    <property type="term" value="F:metal ion binding"/>
    <property type="evidence" value="ECO:0007669"/>
    <property type="project" value="UniProtKB-KW"/>
</dbReference>
<dbReference type="EnsemblProtists" id="EKX44954">
    <property type="protein sequence ID" value="EKX44954"/>
    <property type="gene ID" value="GUITHDRAFT_71629"/>
</dbReference>
<evidence type="ECO:0000313" key="17">
    <source>
        <dbReference type="Proteomes" id="UP000011087"/>
    </source>
</evidence>
<dbReference type="GO" id="GO:0006777">
    <property type="term" value="P:Mo-molybdopterin cofactor biosynthetic process"/>
    <property type="evidence" value="ECO:0007669"/>
    <property type="project" value="UniProtKB-KW"/>
</dbReference>
<dbReference type="EC" id="4.1.99.22" evidence="3"/>
<sequence>MNVQVSSRAESPSTSPLTDSFGRFHDYLRISLTERCNLRCKYCMPEEGVQLSPSEKLLTSEEIYRLASLFVREGVSKIRLTGGEPMVRKDIVDVVARLGSLKERGLETLGMTSNGITLGRHLDVFLLFTSYFPSFMQGGLDAVNISLDTLIEPKFELITRRRGFSRVLECIEQAANMKAQGRLRMNCVMMRGVNDDEIIPFVEFAMKKKLNVRFIEYMPFDGNRWSDNKFVSYMEMLDVIKKRFPSFHRRRDEDKANDTSKAWKIEGEEGSVGFITSMSQHFCGSCNRLRITADGSIKVCLFGNEEVSLRDRMRSGDGDDQLLDVIHAAVWRKAAKHGGNGDMHELASSKNRPMIKIGG</sequence>
<dbReference type="InterPro" id="IPR013483">
    <property type="entry name" value="MoaA"/>
</dbReference>
<dbReference type="HAMAP" id="MF_01225_B">
    <property type="entry name" value="MoaA_B"/>
    <property type="match status" value="1"/>
</dbReference>
<keyword evidence="5" id="KW-0949">S-adenosyl-L-methionine</keyword>
<dbReference type="Gene3D" id="3.20.20.70">
    <property type="entry name" value="Aldolase class I"/>
    <property type="match status" value="1"/>
</dbReference>
<dbReference type="SFLD" id="SFLDG01386">
    <property type="entry name" value="main_SPASM_domain-containing"/>
    <property type="match status" value="1"/>
</dbReference>
<dbReference type="eggNOG" id="KOG2876">
    <property type="taxonomic scope" value="Eukaryota"/>
</dbReference>
<dbReference type="PROSITE" id="PS51918">
    <property type="entry name" value="RADICAL_SAM"/>
    <property type="match status" value="1"/>
</dbReference>
<evidence type="ECO:0000256" key="5">
    <source>
        <dbReference type="ARBA" id="ARBA00022691"/>
    </source>
</evidence>
<dbReference type="SFLD" id="SFLDG01383">
    <property type="entry name" value="cyclic_pyranopterin_phosphate"/>
    <property type="match status" value="1"/>
</dbReference>
<dbReference type="CDD" id="cd21117">
    <property type="entry name" value="Twitch_MoaA"/>
    <property type="match status" value="1"/>
</dbReference>
<reference evidence="17" key="2">
    <citation type="submission" date="2012-11" db="EMBL/GenBank/DDBJ databases">
        <authorList>
            <person name="Kuo A."/>
            <person name="Curtis B.A."/>
            <person name="Tanifuji G."/>
            <person name="Burki F."/>
            <person name="Gruber A."/>
            <person name="Irimia M."/>
            <person name="Maruyama S."/>
            <person name="Arias M.C."/>
            <person name="Ball S.G."/>
            <person name="Gile G.H."/>
            <person name="Hirakawa Y."/>
            <person name="Hopkins J.F."/>
            <person name="Rensing S.A."/>
            <person name="Schmutz J."/>
            <person name="Symeonidi A."/>
            <person name="Elias M."/>
            <person name="Eveleigh R.J."/>
            <person name="Herman E.K."/>
            <person name="Klute M.J."/>
            <person name="Nakayama T."/>
            <person name="Obornik M."/>
            <person name="Reyes-Prieto A."/>
            <person name="Armbrust E.V."/>
            <person name="Aves S.J."/>
            <person name="Beiko R.G."/>
            <person name="Coutinho P."/>
            <person name="Dacks J.B."/>
            <person name="Durnford D.G."/>
            <person name="Fast N.M."/>
            <person name="Green B.R."/>
            <person name="Grisdale C."/>
            <person name="Hempe F."/>
            <person name="Henrissat B."/>
            <person name="Hoppner M.P."/>
            <person name="Ishida K.-I."/>
            <person name="Kim E."/>
            <person name="Koreny L."/>
            <person name="Kroth P.G."/>
            <person name="Liu Y."/>
            <person name="Malik S.-B."/>
            <person name="Maier U.G."/>
            <person name="McRose D."/>
            <person name="Mock T."/>
            <person name="Neilson J.A."/>
            <person name="Onodera N.T."/>
            <person name="Poole A.M."/>
            <person name="Pritham E.J."/>
            <person name="Richards T.A."/>
            <person name="Rocap G."/>
            <person name="Roy S.W."/>
            <person name="Sarai C."/>
            <person name="Schaack S."/>
            <person name="Shirato S."/>
            <person name="Slamovits C.H."/>
            <person name="Spencer D.F."/>
            <person name="Suzuki S."/>
            <person name="Worden A.Z."/>
            <person name="Zauner S."/>
            <person name="Barry K."/>
            <person name="Bell C."/>
            <person name="Bharti A.K."/>
            <person name="Crow J.A."/>
            <person name="Grimwood J."/>
            <person name="Kramer R."/>
            <person name="Lindquist E."/>
            <person name="Lucas S."/>
            <person name="Salamov A."/>
            <person name="McFadden G.I."/>
            <person name="Lane C.E."/>
            <person name="Keeling P.J."/>
            <person name="Gray M.W."/>
            <person name="Grigoriev I.V."/>
            <person name="Archibald J.M."/>
        </authorList>
    </citation>
    <scope>NUCLEOTIDE SEQUENCE</scope>
    <source>
        <strain evidence="17">CCMP2712</strain>
    </source>
</reference>
<dbReference type="SFLD" id="SFLDS00029">
    <property type="entry name" value="Radical_SAM"/>
    <property type="match status" value="1"/>
</dbReference>
<dbReference type="GO" id="GO:0005525">
    <property type="term" value="F:GTP binding"/>
    <property type="evidence" value="ECO:0007669"/>
    <property type="project" value="UniProtKB-KW"/>
</dbReference>
<dbReference type="PANTHER" id="PTHR22960">
    <property type="entry name" value="MOLYBDOPTERIN COFACTOR SYNTHESIS PROTEIN A"/>
    <property type="match status" value="1"/>
</dbReference>
<keyword evidence="11" id="KW-0501">Molybdenum cofactor biosynthesis</keyword>
<feature type="domain" description="Radical SAM core" evidence="14">
    <location>
        <begin position="20"/>
        <end position="254"/>
    </location>
</feature>
<dbReference type="Pfam" id="PF04055">
    <property type="entry name" value="Radical_SAM"/>
    <property type="match status" value="1"/>
</dbReference>
<dbReference type="InterPro" id="IPR058240">
    <property type="entry name" value="rSAM_sf"/>
</dbReference>
<dbReference type="SFLD" id="SFLDG01067">
    <property type="entry name" value="SPASM/twitch_domain_containing"/>
    <property type="match status" value="1"/>
</dbReference>
<dbReference type="UniPathway" id="UPA00344"/>
<dbReference type="RefSeq" id="XP_005831934.1">
    <property type="nucleotide sequence ID" value="XM_005831877.1"/>
</dbReference>
<dbReference type="HOGENOM" id="CLU_009273_0_0_1"/>
<evidence type="ECO:0000256" key="9">
    <source>
        <dbReference type="ARBA" id="ARBA00023014"/>
    </source>
</evidence>
<dbReference type="GO" id="GO:0051539">
    <property type="term" value="F:4 iron, 4 sulfur cluster binding"/>
    <property type="evidence" value="ECO:0007669"/>
    <property type="project" value="UniProtKB-KW"/>
</dbReference>
<dbReference type="InterPro" id="IPR000385">
    <property type="entry name" value="MoaA_NifB_PqqE_Fe-S-bd_CS"/>
</dbReference>
<evidence type="ECO:0000256" key="10">
    <source>
        <dbReference type="ARBA" id="ARBA00023134"/>
    </source>
</evidence>
<dbReference type="OrthoDB" id="429626at2759"/>
<dbReference type="OMA" id="QMSECFC"/>
<evidence type="ECO:0000256" key="7">
    <source>
        <dbReference type="ARBA" id="ARBA00022741"/>
    </source>
</evidence>
<dbReference type="KEGG" id="gtt:GUITHDRAFT_71629"/>
<dbReference type="InterPro" id="IPR006638">
    <property type="entry name" value="Elp3/MiaA/NifB-like_rSAM"/>
</dbReference>
<evidence type="ECO:0000256" key="8">
    <source>
        <dbReference type="ARBA" id="ARBA00023004"/>
    </source>
</evidence>
<keyword evidence="12" id="KW-0456">Lyase</keyword>
<dbReference type="Pfam" id="PF06463">
    <property type="entry name" value="Mob_synth_C"/>
    <property type="match status" value="1"/>
</dbReference>
<evidence type="ECO:0000313" key="15">
    <source>
        <dbReference type="EMBL" id="EKX44954.1"/>
    </source>
</evidence>
<dbReference type="PROSITE" id="PS01305">
    <property type="entry name" value="MOAA_NIFB_PQQE"/>
    <property type="match status" value="1"/>
</dbReference>
<evidence type="ECO:0000313" key="16">
    <source>
        <dbReference type="EnsemblProtists" id="EKX44954"/>
    </source>
</evidence>
<reference evidence="15 17" key="1">
    <citation type="journal article" date="2012" name="Nature">
        <title>Algal genomes reveal evolutionary mosaicism and the fate of nucleomorphs.</title>
        <authorList>
            <consortium name="DOE Joint Genome Institute"/>
            <person name="Curtis B.A."/>
            <person name="Tanifuji G."/>
            <person name="Burki F."/>
            <person name="Gruber A."/>
            <person name="Irimia M."/>
            <person name="Maruyama S."/>
            <person name="Arias M.C."/>
            <person name="Ball S.G."/>
            <person name="Gile G.H."/>
            <person name="Hirakawa Y."/>
            <person name="Hopkins J.F."/>
            <person name="Kuo A."/>
            <person name="Rensing S.A."/>
            <person name="Schmutz J."/>
            <person name="Symeonidi A."/>
            <person name="Elias M."/>
            <person name="Eveleigh R.J."/>
            <person name="Herman E.K."/>
            <person name="Klute M.J."/>
            <person name="Nakayama T."/>
            <person name="Obornik M."/>
            <person name="Reyes-Prieto A."/>
            <person name="Armbrust E.V."/>
            <person name="Aves S.J."/>
            <person name="Beiko R.G."/>
            <person name="Coutinho P."/>
            <person name="Dacks J.B."/>
            <person name="Durnford D.G."/>
            <person name="Fast N.M."/>
            <person name="Green B.R."/>
            <person name="Grisdale C.J."/>
            <person name="Hempel F."/>
            <person name="Henrissat B."/>
            <person name="Hoppner M.P."/>
            <person name="Ishida K."/>
            <person name="Kim E."/>
            <person name="Koreny L."/>
            <person name="Kroth P.G."/>
            <person name="Liu Y."/>
            <person name="Malik S.B."/>
            <person name="Maier U.G."/>
            <person name="McRose D."/>
            <person name="Mock T."/>
            <person name="Neilson J.A."/>
            <person name="Onodera N.T."/>
            <person name="Poole A.M."/>
            <person name="Pritham E.J."/>
            <person name="Richards T.A."/>
            <person name="Rocap G."/>
            <person name="Roy S.W."/>
            <person name="Sarai C."/>
            <person name="Schaack S."/>
            <person name="Shirato S."/>
            <person name="Slamovits C.H."/>
            <person name="Spencer D.F."/>
            <person name="Suzuki S."/>
            <person name="Worden A.Z."/>
            <person name="Zauner S."/>
            <person name="Barry K."/>
            <person name="Bell C."/>
            <person name="Bharti A.K."/>
            <person name="Crow J.A."/>
            <person name="Grimwood J."/>
            <person name="Kramer R."/>
            <person name="Lindquist E."/>
            <person name="Lucas S."/>
            <person name="Salamov A."/>
            <person name="McFadden G.I."/>
            <person name="Lane C.E."/>
            <person name="Keeling P.J."/>
            <person name="Gray M.W."/>
            <person name="Grigoriev I.V."/>
            <person name="Archibald J.M."/>
        </authorList>
    </citation>
    <scope>NUCLEOTIDE SEQUENCE</scope>
    <source>
        <strain evidence="15 17">CCMP2712</strain>
    </source>
</reference>
<comment type="catalytic activity">
    <reaction evidence="13">
        <text>GTP + AH2 + S-adenosyl-L-methionine = (8S)-3',8-cyclo-7,8-dihydroguanosine 5'-triphosphate + 5'-deoxyadenosine + L-methionine + A + H(+)</text>
        <dbReference type="Rhea" id="RHEA:49576"/>
        <dbReference type="ChEBI" id="CHEBI:13193"/>
        <dbReference type="ChEBI" id="CHEBI:15378"/>
        <dbReference type="ChEBI" id="CHEBI:17319"/>
        <dbReference type="ChEBI" id="CHEBI:17499"/>
        <dbReference type="ChEBI" id="CHEBI:37565"/>
        <dbReference type="ChEBI" id="CHEBI:57844"/>
        <dbReference type="ChEBI" id="CHEBI:59789"/>
        <dbReference type="ChEBI" id="CHEBI:131766"/>
        <dbReference type="EC" id="4.1.99.22"/>
    </reaction>
</comment>
<keyword evidence="4" id="KW-0004">4Fe-4S</keyword>
<evidence type="ECO:0000259" key="14">
    <source>
        <dbReference type="PROSITE" id="PS51918"/>
    </source>
</evidence>
<keyword evidence="7" id="KW-0547">Nucleotide-binding</keyword>
<dbReference type="GO" id="GO:0061799">
    <property type="term" value="F:cyclic pyranopterin monophosphate synthase activity"/>
    <property type="evidence" value="ECO:0007669"/>
    <property type="project" value="TreeGrafter"/>
</dbReference>
<dbReference type="SMART" id="SM00729">
    <property type="entry name" value="Elp3"/>
    <property type="match status" value="1"/>
</dbReference>
<comment type="cofactor">
    <cofactor evidence="1">
        <name>[4Fe-4S] cluster</name>
        <dbReference type="ChEBI" id="CHEBI:49883"/>
    </cofactor>
</comment>
<dbReference type="EMBL" id="JH993001">
    <property type="protein sequence ID" value="EKX44954.1"/>
    <property type="molecule type" value="Genomic_DNA"/>
</dbReference>
<gene>
    <name evidence="15" type="ORF">GUITHDRAFT_71629</name>
</gene>
<evidence type="ECO:0000256" key="6">
    <source>
        <dbReference type="ARBA" id="ARBA00022723"/>
    </source>
</evidence>
<name>L1JA26_GUITC</name>
<reference evidence="16" key="3">
    <citation type="submission" date="2015-06" db="UniProtKB">
        <authorList>
            <consortium name="EnsemblProtists"/>
        </authorList>
    </citation>
    <scope>IDENTIFICATION</scope>
</reference>
<dbReference type="InterPro" id="IPR007197">
    <property type="entry name" value="rSAM"/>
</dbReference>
<dbReference type="InterPro" id="IPR050105">
    <property type="entry name" value="MoCo_biosynth_MoaA/MoaC"/>
</dbReference>
<evidence type="ECO:0000256" key="4">
    <source>
        <dbReference type="ARBA" id="ARBA00022485"/>
    </source>
</evidence>
<keyword evidence="9" id="KW-0411">Iron-sulfur</keyword>
<dbReference type="CDD" id="cd01335">
    <property type="entry name" value="Radical_SAM"/>
    <property type="match status" value="1"/>
</dbReference>
<comment type="pathway">
    <text evidence="2">Cofactor biosynthesis; molybdopterin biosynthesis.</text>
</comment>
<dbReference type="NCBIfam" id="TIGR02666">
    <property type="entry name" value="moaA"/>
    <property type="match status" value="1"/>
</dbReference>
<dbReference type="InterPro" id="IPR013785">
    <property type="entry name" value="Aldolase_TIM"/>
</dbReference>
<dbReference type="AlphaFoldDB" id="L1JA26"/>
<proteinExistence type="inferred from homology"/>
<evidence type="ECO:0000256" key="13">
    <source>
        <dbReference type="ARBA" id="ARBA00048697"/>
    </source>
</evidence>
<dbReference type="GO" id="GO:0061798">
    <property type="term" value="F:GTP 3',8'-cyclase activity"/>
    <property type="evidence" value="ECO:0007669"/>
    <property type="project" value="UniProtKB-EC"/>
</dbReference>
<accession>L1JA26</accession>
<keyword evidence="10" id="KW-0342">GTP-binding</keyword>
<dbReference type="SUPFAM" id="SSF102114">
    <property type="entry name" value="Radical SAM enzymes"/>
    <property type="match status" value="1"/>
</dbReference>
<dbReference type="InterPro" id="IPR010505">
    <property type="entry name" value="MoaA_twitch"/>
</dbReference>
<evidence type="ECO:0000256" key="2">
    <source>
        <dbReference type="ARBA" id="ARBA00005046"/>
    </source>
</evidence>
<organism evidence="15">
    <name type="scientific">Guillardia theta (strain CCMP2712)</name>
    <name type="common">Cryptophyte</name>
    <dbReference type="NCBI Taxonomy" id="905079"/>
    <lineage>
        <taxon>Eukaryota</taxon>
        <taxon>Cryptophyceae</taxon>
        <taxon>Pyrenomonadales</taxon>
        <taxon>Geminigeraceae</taxon>
        <taxon>Guillardia</taxon>
    </lineage>
</organism>
<dbReference type="InterPro" id="IPR040064">
    <property type="entry name" value="MoaA-like"/>
</dbReference>
<evidence type="ECO:0000256" key="1">
    <source>
        <dbReference type="ARBA" id="ARBA00001966"/>
    </source>
</evidence>